<evidence type="ECO:0000313" key="3">
    <source>
        <dbReference type="EMBL" id="MFC4403376.1"/>
    </source>
</evidence>
<evidence type="ECO:0000313" key="4">
    <source>
        <dbReference type="Proteomes" id="UP001595882"/>
    </source>
</evidence>
<accession>A0ABV8WYB7</accession>
<dbReference type="Proteomes" id="UP001595882">
    <property type="component" value="Unassembled WGS sequence"/>
</dbReference>
<sequence>MTRILILFVLLLILPASHIEATVTKEGLPASAKASGTGNIVTGPDPYNLDLSNPMQGEISIRTLNHGDRWSALMNKDEMLIESSISTSDGDYHIIIQEPMLHHPNGVDPTWSGVVYSNQPMHGDTDTGIAELPKVEPAIAVWGWADVYKDGKLVQTNVPSHVMVVEKGDWKGITLAIHTEDKRLTSNTDGYILANWPEIEQLYLPKEQKQKREWIGWGALLFLTVWFGWLAISEPHNRRSKKA</sequence>
<comment type="caution">
    <text evidence="3">The sequence shown here is derived from an EMBL/GenBank/DDBJ whole genome shotgun (WGS) entry which is preliminary data.</text>
</comment>
<organism evidence="3 4">
    <name type="scientific">Gracilibacillus xinjiangensis</name>
    <dbReference type="NCBI Taxonomy" id="1193282"/>
    <lineage>
        <taxon>Bacteria</taxon>
        <taxon>Bacillati</taxon>
        <taxon>Bacillota</taxon>
        <taxon>Bacilli</taxon>
        <taxon>Bacillales</taxon>
        <taxon>Bacillaceae</taxon>
        <taxon>Gracilibacillus</taxon>
    </lineage>
</organism>
<gene>
    <name evidence="3" type="ORF">ACFOY7_09820</name>
</gene>
<keyword evidence="1" id="KW-0812">Transmembrane</keyword>
<name>A0ABV8WYB7_9BACI</name>
<evidence type="ECO:0000256" key="2">
    <source>
        <dbReference type="SAM" id="SignalP"/>
    </source>
</evidence>
<proteinExistence type="predicted"/>
<dbReference type="RefSeq" id="WP_390251853.1">
    <property type="nucleotide sequence ID" value="NZ_JBHSDT010000004.1"/>
</dbReference>
<feature type="transmembrane region" description="Helical" evidence="1">
    <location>
        <begin position="214"/>
        <end position="232"/>
    </location>
</feature>
<evidence type="ECO:0000256" key="1">
    <source>
        <dbReference type="SAM" id="Phobius"/>
    </source>
</evidence>
<feature type="signal peptide" evidence="2">
    <location>
        <begin position="1"/>
        <end position="21"/>
    </location>
</feature>
<reference evidence="4" key="1">
    <citation type="journal article" date="2019" name="Int. J. Syst. Evol. Microbiol.">
        <title>The Global Catalogue of Microorganisms (GCM) 10K type strain sequencing project: providing services to taxonomists for standard genome sequencing and annotation.</title>
        <authorList>
            <consortium name="The Broad Institute Genomics Platform"/>
            <consortium name="The Broad Institute Genome Sequencing Center for Infectious Disease"/>
            <person name="Wu L."/>
            <person name="Ma J."/>
        </authorList>
    </citation>
    <scope>NUCLEOTIDE SEQUENCE [LARGE SCALE GENOMIC DNA]</scope>
    <source>
        <strain evidence="4">CCUG 37865</strain>
    </source>
</reference>
<keyword evidence="1" id="KW-1133">Transmembrane helix</keyword>
<dbReference type="EMBL" id="JBHSDT010000004">
    <property type="protein sequence ID" value="MFC4403376.1"/>
    <property type="molecule type" value="Genomic_DNA"/>
</dbReference>
<keyword evidence="1" id="KW-0472">Membrane</keyword>
<feature type="chain" id="PRO_5046949685" evidence="2">
    <location>
        <begin position="22"/>
        <end position="243"/>
    </location>
</feature>
<protein>
    <submittedName>
        <fullName evidence="3">Uncharacterized protein</fullName>
    </submittedName>
</protein>
<keyword evidence="4" id="KW-1185">Reference proteome</keyword>
<keyword evidence="2" id="KW-0732">Signal</keyword>